<accession>A0A7N0V5Q5</accession>
<organism evidence="7 8">
    <name type="scientific">Kalanchoe fedtschenkoi</name>
    <name type="common">Lavender scallops</name>
    <name type="synonym">South American air plant</name>
    <dbReference type="NCBI Taxonomy" id="63787"/>
    <lineage>
        <taxon>Eukaryota</taxon>
        <taxon>Viridiplantae</taxon>
        <taxon>Streptophyta</taxon>
        <taxon>Embryophyta</taxon>
        <taxon>Tracheophyta</taxon>
        <taxon>Spermatophyta</taxon>
        <taxon>Magnoliopsida</taxon>
        <taxon>eudicotyledons</taxon>
        <taxon>Gunneridae</taxon>
        <taxon>Pentapetalae</taxon>
        <taxon>Saxifragales</taxon>
        <taxon>Crassulaceae</taxon>
        <taxon>Kalanchoe</taxon>
    </lineage>
</organism>
<name>A0A7N0V5Q5_KALFE</name>
<keyword evidence="2" id="KW-0805">Transcription regulation</keyword>
<reference evidence="7" key="1">
    <citation type="submission" date="2021-01" db="UniProtKB">
        <authorList>
            <consortium name="EnsemblPlants"/>
        </authorList>
    </citation>
    <scope>IDENTIFICATION</scope>
</reference>
<dbReference type="GO" id="GO:0006355">
    <property type="term" value="P:regulation of DNA-templated transcription"/>
    <property type="evidence" value="ECO:0007669"/>
    <property type="project" value="UniProtKB-ARBA"/>
</dbReference>
<evidence type="ECO:0000256" key="3">
    <source>
        <dbReference type="ARBA" id="ARBA00023125"/>
    </source>
</evidence>
<keyword evidence="4" id="KW-0804">Transcription</keyword>
<keyword evidence="5" id="KW-0539">Nucleus</keyword>
<dbReference type="InterPro" id="IPR001005">
    <property type="entry name" value="SANT/Myb"/>
</dbReference>
<proteinExistence type="predicted"/>
<feature type="domain" description="Myb-like" evidence="6">
    <location>
        <begin position="111"/>
        <end position="170"/>
    </location>
</feature>
<dbReference type="PANTHER" id="PTHR21654:SF60">
    <property type="entry name" value="TRIHELIX TRANSCRIPTION FACTOR PTL"/>
    <property type="match status" value="1"/>
</dbReference>
<keyword evidence="8" id="KW-1185">Reference proteome</keyword>
<dbReference type="PANTHER" id="PTHR21654">
    <property type="entry name" value="FI21293P1"/>
    <property type="match status" value="1"/>
</dbReference>
<sequence>MEEHHHNHRQYEVVPDFGLAPTPCYPCTMHPADIRYVTGSPNSAAQHFDMFMMSHHHQNFQQLLQESDHQPRSQHHEMMMHNSNHNNGFSATVGGFAEANILDGGSGGGGGRWPRQETLTLLEIRSRLDNKFKEANHKGPLWDEISRIMSDEHGYQRSGKKCREKFENLYKYYKKTKDGKAGRQDGKHYRFFRQLEDLYGENKTNYVPPLLPLRETSHFLEQNCFEHLKNTPSCCNHANRPKLGSNTNYNSGGHHNFHSLSLSSNSSEFDTISCSEDYNDLSGTGVCDNGSSDKKRKGGRNWKAKIKGHIDSQMKRLVEKQEAWLAEIMKTIEQTEKERLLREEEWKTKEVERMDRERMFWANERQWIEARDANLMEALHKFKGGEVLGAFNCYHFMSADHIDNKHNNQWAESEITKLVQTRAGMELKFEQYSGQCDWGQEFVLWEEIANKMASLGINKSASMCKNKWESINSCLVSRNKGDFGYKKQKGDSSRISSSGCYGTGDHGRVEGIPVFGGIGSDQATHNFSSMSSSNMDPTNNSNVQQESFFRFLMVDHVGSENIWSNKL</sequence>
<dbReference type="Gramene" id="Kaladp0098s0232.1.v1.1">
    <property type="protein sequence ID" value="Kaladp0098s0232.1.v1.1"/>
    <property type="gene ID" value="Kaladp0098s0232.v1.1"/>
</dbReference>
<evidence type="ECO:0000259" key="6">
    <source>
        <dbReference type="PROSITE" id="PS50090"/>
    </source>
</evidence>
<dbReference type="FunFam" id="1.10.10.60:FF:000342">
    <property type="entry name" value="trihelix transcription factor PTL-like"/>
    <property type="match status" value="1"/>
</dbReference>
<dbReference type="InterPro" id="IPR044822">
    <property type="entry name" value="Myb_DNA-bind_4"/>
</dbReference>
<dbReference type="SMART" id="SM00717">
    <property type="entry name" value="SANT"/>
    <property type="match status" value="2"/>
</dbReference>
<evidence type="ECO:0000313" key="7">
    <source>
        <dbReference type="EnsemblPlants" id="Kaladp0098s0232.1.v1.1"/>
    </source>
</evidence>
<dbReference type="AlphaFoldDB" id="A0A7N0V5Q5"/>
<evidence type="ECO:0000256" key="2">
    <source>
        <dbReference type="ARBA" id="ARBA00023015"/>
    </source>
</evidence>
<comment type="subcellular location">
    <subcellularLocation>
        <location evidence="1">Nucleus</location>
    </subcellularLocation>
</comment>
<dbReference type="Pfam" id="PF13837">
    <property type="entry name" value="Myb_DNA-bind_4"/>
    <property type="match status" value="2"/>
</dbReference>
<evidence type="ECO:0000256" key="4">
    <source>
        <dbReference type="ARBA" id="ARBA00023163"/>
    </source>
</evidence>
<dbReference type="Proteomes" id="UP000594263">
    <property type="component" value="Unplaced"/>
</dbReference>
<dbReference type="Gene3D" id="1.10.10.60">
    <property type="entry name" value="Homeodomain-like"/>
    <property type="match status" value="2"/>
</dbReference>
<protein>
    <recommendedName>
        <fullName evidence="6">Myb-like domain-containing protein</fullName>
    </recommendedName>
</protein>
<dbReference type="GO" id="GO:0003677">
    <property type="term" value="F:DNA binding"/>
    <property type="evidence" value="ECO:0007669"/>
    <property type="project" value="UniProtKB-KW"/>
</dbReference>
<dbReference type="PROSITE" id="PS50090">
    <property type="entry name" value="MYB_LIKE"/>
    <property type="match status" value="2"/>
</dbReference>
<evidence type="ECO:0000313" key="8">
    <source>
        <dbReference type="Proteomes" id="UP000594263"/>
    </source>
</evidence>
<dbReference type="EnsemblPlants" id="Kaladp0098s0232.1.v1.1">
    <property type="protein sequence ID" value="Kaladp0098s0232.1.v1.1"/>
    <property type="gene ID" value="Kaladp0098s0232.v1.1"/>
</dbReference>
<evidence type="ECO:0000256" key="5">
    <source>
        <dbReference type="ARBA" id="ARBA00023242"/>
    </source>
</evidence>
<dbReference type="GO" id="GO:0005634">
    <property type="term" value="C:nucleus"/>
    <property type="evidence" value="ECO:0007669"/>
    <property type="project" value="UniProtKB-SubCell"/>
</dbReference>
<evidence type="ECO:0000256" key="1">
    <source>
        <dbReference type="ARBA" id="ARBA00004123"/>
    </source>
</evidence>
<dbReference type="CDD" id="cd12203">
    <property type="entry name" value="GT1"/>
    <property type="match status" value="2"/>
</dbReference>
<feature type="domain" description="Myb-like" evidence="6">
    <location>
        <begin position="402"/>
        <end position="472"/>
    </location>
</feature>
<keyword evidence="3" id="KW-0238">DNA-binding</keyword>